<dbReference type="FunFam" id="3.20.20.100:FF:000004">
    <property type="entry name" value="Oxidoreductase, aldo/keto reductase"/>
    <property type="match status" value="1"/>
</dbReference>
<keyword evidence="1" id="KW-0560">Oxidoreductase</keyword>
<dbReference type="PANTHER" id="PTHR43364">
    <property type="entry name" value="NADH-SPECIFIC METHYLGLYOXAL REDUCTASE-RELATED"/>
    <property type="match status" value="1"/>
</dbReference>
<keyword evidence="5" id="KW-1185">Reference proteome</keyword>
<dbReference type="SUPFAM" id="SSF51430">
    <property type="entry name" value="NAD(P)-linked oxidoreductase"/>
    <property type="match status" value="1"/>
</dbReference>
<accession>A0A7J9UVJ9</accession>
<name>A0A7J9UVJ9_9MICO</name>
<organism evidence="4 5">
    <name type="scientific">Georgenia ruanii</name>
    <dbReference type="NCBI Taxonomy" id="348442"/>
    <lineage>
        <taxon>Bacteria</taxon>
        <taxon>Bacillati</taxon>
        <taxon>Actinomycetota</taxon>
        <taxon>Actinomycetes</taxon>
        <taxon>Micrococcales</taxon>
        <taxon>Bogoriellaceae</taxon>
        <taxon>Georgenia</taxon>
    </lineage>
</organism>
<dbReference type="PANTHER" id="PTHR43364:SF4">
    <property type="entry name" value="NAD(P)-LINKED OXIDOREDUCTASE SUPERFAMILY PROTEIN"/>
    <property type="match status" value="1"/>
</dbReference>
<dbReference type="Pfam" id="PF00248">
    <property type="entry name" value="Aldo_ket_red"/>
    <property type="match status" value="1"/>
</dbReference>
<sequence>VKVSALALGGMNFGPFGGTTQDEVTSIVRQALDAGVNVIDTADVYSDGASEELIGRALTGVSRSEVFLATKFGLPFRGRSGCGGSRRWIIEAVEASLRRLGTDYIDLYQMHRPDPDTDIGETLAALTHLQAQGKVRYIGSSTFSGAEIVEAQWESERQSLARFVCEQPPYSILARSVETEVLPTARKHGLGIMVWSPLAGGYLSGRYRPGAAAQPSHRDLVRMKMGRAAEAVPEDELKHRAAEELFGLAGEAGLSLIEMALAFAIRHPAVTSATLGPRTVEQLQSQLPAADVVLSDDVLDRIDQIVAPGRTLKPADDKAVSPALAAANRRR</sequence>
<evidence type="ECO:0000313" key="5">
    <source>
        <dbReference type="Proteomes" id="UP000429644"/>
    </source>
</evidence>
<comment type="caution">
    <text evidence="4">The sequence shown here is derived from an EMBL/GenBank/DDBJ whole genome shotgun (WGS) entry which is preliminary data.</text>
</comment>
<evidence type="ECO:0000259" key="3">
    <source>
        <dbReference type="Pfam" id="PF00248"/>
    </source>
</evidence>
<evidence type="ECO:0000256" key="2">
    <source>
        <dbReference type="SAM" id="MobiDB-lite"/>
    </source>
</evidence>
<reference evidence="4 5" key="1">
    <citation type="submission" date="2019-10" db="EMBL/GenBank/DDBJ databases">
        <title>Georgenia wutianyii sp. nov. and Georgenia yuyongxinii sp. nov. isolated from plateau pika (Ochotona curzoniae) in the Qinghai-Tibet plateau of China.</title>
        <authorList>
            <person name="Tian Z."/>
        </authorList>
    </citation>
    <scope>NUCLEOTIDE SEQUENCE [LARGE SCALE GENOMIC DNA]</scope>
    <source>
        <strain evidence="4 5">JCM 15130</strain>
    </source>
</reference>
<dbReference type="PRINTS" id="PR00069">
    <property type="entry name" value="ALDKETRDTASE"/>
</dbReference>
<feature type="domain" description="NADP-dependent oxidoreductase" evidence="3">
    <location>
        <begin position="6"/>
        <end position="306"/>
    </location>
</feature>
<dbReference type="GO" id="GO:0005829">
    <property type="term" value="C:cytosol"/>
    <property type="evidence" value="ECO:0007669"/>
    <property type="project" value="UniProtKB-ARBA"/>
</dbReference>
<feature type="region of interest" description="Disordered" evidence="2">
    <location>
        <begin position="310"/>
        <end position="331"/>
    </location>
</feature>
<gene>
    <name evidence="4" type="ORF">GB882_07615</name>
</gene>
<feature type="non-terminal residue" evidence="4">
    <location>
        <position position="1"/>
    </location>
</feature>
<evidence type="ECO:0000313" key="4">
    <source>
        <dbReference type="EMBL" id="MPV88532.1"/>
    </source>
</evidence>
<dbReference type="GO" id="GO:0016491">
    <property type="term" value="F:oxidoreductase activity"/>
    <property type="evidence" value="ECO:0007669"/>
    <property type="project" value="UniProtKB-KW"/>
</dbReference>
<dbReference type="Proteomes" id="UP000429644">
    <property type="component" value="Unassembled WGS sequence"/>
</dbReference>
<dbReference type="AlphaFoldDB" id="A0A7J9UVJ9"/>
<protein>
    <submittedName>
        <fullName evidence="4">Aldo/keto reductase</fullName>
    </submittedName>
</protein>
<dbReference type="InterPro" id="IPR050523">
    <property type="entry name" value="AKR_Detox_Biosynth"/>
</dbReference>
<dbReference type="InterPro" id="IPR036812">
    <property type="entry name" value="NAD(P)_OxRdtase_dom_sf"/>
</dbReference>
<evidence type="ECO:0000256" key="1">
    <source>
        <dbReference type="ARBA" id="ARBA00023002"/>
    </source>
</evidence>
<dbReference type="InterPro" id="IPR020471">
    <property type="entry name" value="AKR"/>
</dbReference>
<dbReference type="InterPro" id="IPR023210">
    <property type="entry name" value="NADP_OxRdtase_dom"/>
</dbReference>
<dbReference type="Gene3D" id="3.20.20.100">
    <property type="entry name" value="NADP-dependent oxidoreductase domain"/>
    <property type="match status" value="1"/>
</dbReference>
<proteinExistence type="predicted"/>
<dbReference type="EMBL" id="WHPD01001654">
    <property type="protein sequence ID" value="MPV88532.1"/>
    <property type="molecule type" value="Genomic_DNA"/>
</dbReference>